<evidence type="ECO:0000313" key="15">
    <source>
        <dbReference type="EMBL" id="QRD01612.1"/>
    </source>
</evidence>
<dbReference type="PANTHER" id="PTHR11177:SF317">
    <property type="entry name" value="CHITINASE 12-RELATED"/>
    <property type="match status" value="1"/>
</dbReference>
<dbReference type="InterPro" id="IPR029070">
    <property type="entry name" value="Chitinase_insertion_sf"/>
</dbReference>
<evidence type="ECO:0000256" key="8">
    <source>
        <dbReference type="ARBA" id="ARBA00023277"/>
    </source>
</evidence>
<evidence type="ECO:0000256" key="12">
    <source>
        <dbReference type="SAM" id="MobiDB-lite"/>
    </source>
</evidence>
<dbReference type="CDD" id="cd06548">
    <property type="entry name" value="GH18_chitinase"/>
    <property type="match status" value="1"/>
</dbReference>
<evidence type="ECO:0000256" key="9">
    <source>
        <dbReference type="ARBA" id="ARBA00023295"/>
    </source>
</evidence>
<dbReference type="Pfam" id="PF00704">
    <property type="entry name" value="Glyco_hydro_18"/>
    <property type="match status" value="1"/>
</dbReference>
<dbReference type="InterPro" id="IPR001579">
    <property type="entry name" value="Glyco_hydro_18_chit_AS"/>
</dbReference>
<dbReference type="EC" id="3.2.1.14" evidence="4"/>
<evidence type="ECO:0000313" key="16">
    <source>
        <dbReference type="Proteomes" id="UP000663193"/>
    </source>
</evidence>
<dbReference type="VEuPathDB" id="FungiDB:JI435_122470"/>
<reference evidence="16" key="1">
    <citation type="journal article" date="2021" name="BMC Genomics">
        <title>Chromosome-level genome assembly and manually-curated proteome of model necrotroph Parastagonospora nodorum Sn15 reveals a genome-wide trove of candidate effector homologs, and redundancy of virulence-related functions within an accessory chromosome.</title>
        <authorList>
            <person name="Bertazzoni S."/>
            <person name="Jones D.A.B."/>
            <person name="Phan H.T."/>
            <person name="Tan K.-C."/>
            <person name="Hane J.K."/>
        </authorList>
    </citation>
    <scope>NUCLEOTIDE SEQUENCE [LARGE SCALE GENOMIC DNA]</scope>
    <source>
        <strain evidence="16">SN15 / ATCC MYA-4574 / FGSC 10173)</strain>
    </source>
</reference>
<feature type="region of interest" description="Disordered" evidence="12">
    <location>
        <begin position="97"/>
        <end position="116"/>
    </location>
</feature>
<keyword evidence="16" id="KW-1185">Reference proteome</keyword>
<dbReference type="SUPFAM" id="SSF54556">
    <property type="entry name" value="Chitinase insertion domain"/>
    <property type="match status" value="1"/>
</dbReference>
<dbReference type="SMART" id="SM00636">
    <property type="entry name" value="Glyco_18"/>
    <property type="match status" value="1"/>
</dbReference>
<dbReference type="PROSITE" id="PS51910">
    <property type="entry name" value="GH18_2"/>
    <property type="match status" value="1"/>
</dbReference>
<proteinExistence type="inferred from homology"/>
<dbReference type="InterPro" id="IPR017853">
    <property type="entry name" value="GH"/>
</dbReference>
<name>A0A7U2I6G3_PHANO</name>
<gene>
    <name evidence="15" type="ORF">JI435_122470</name>
</gene>
<dbReference type="InterPro" id="IPR001223">
    <property type="entry name" value="Glyco_hydro18_cat"/>
</dbReference>
<evidence type="ECO:0000256" key="6">
    <source>
        <dbReference type="ARBA" id="ARBA00022801"/>
    </source>
</evidence>
<dbReference type="GO" id="GO:0000272">
    <property type="term" value="P:polysaccharide catabolic process"/>
    <property type="evidence" value="ECO:0007669"/>
    <property type="project" value="UniProtKB-KW"/>
</dbReference>
<keyword evidence="6 11" id="KW-0378">Hydrolase</keyword>
<dbReference type="AlphaFoldDB" id="A0A7U2I6G3"/>
<feature type="compositionally biased region" description="Low complexity" evidence="12">
    <location>
        <begin position="104"/>
        <end position="116"/>
    </location>
</feature>
<dbReference type="GO" id="GO:0008061">
    <property type="term" value="F:chitin binding"/>
    <property type="evidence" value="ECO:0007669"/>
    <property type="project" value="InterPro"/>
</dbReference>
<comment type="catalytic activity">
    <reaction evidence="1">
        <text>Random endo-hydrolysis of N-acetyl-beta-D-glucosaminide (1-&gt;4)-beta-linkages in chitin and chitodextrins.</text>
        <dbReference type="EC" id="3.2.1.14"/>
    </reaction>
</comment>
<dbReference type="SUPFAM" id="SSF51445">
    <property type="entry name" value="(Trans)glycosidases"/>
    <property type="match status" value="1"/>
</dbReference>
<evidence type="ECO:0000256" key="2">
    <source>
        <dbReference type="ARBA" id="ARBA00004613"/>
    </source>
</evidence>
<evidence type="ECO:0000256" key="1">
    <source>
        <dbReference type="ARBA" id="ARBA00000822"/>
    </source>
</evidence>
<organism evidence="15 16">
    <name type="scientific">Phaeosphaeria nodorum (strain SN15 / ATCC MYA-4574 / FGSC 10173)</name>
    <name type="common">Glume blotch fungus</name>
    <name type="synonym">Parastagonospora nodorum</name>
    <dbReference type="NCBI Taxonomy" id="321614"/>
    <lineage>
        <taxon>Eukaryota</taxon>
        <taxon>Fungi</taxon>
        <taxon>Dikarya</taxon>
        <taxon>Ascomycota</taxon>
        <taxon>Pezizomycotina</taxon>
        <taxon>Dothideomycetes</taxon>
        <taxon>Pleosporomycetidae</taxon>
        <taxon>Pleosporales</taxon>
        <taxon>Pleosporineae</taxon>
        <taxon>Phaeosphaeriaceae</taxon>
        <taxon>Parastagonospora</taxon>
    </lineage>
</organism>
<dbReference type="Gene3D" id="3.10.50.10">
    <property type="match status" value="1"/>
</dbReference>
<dbReference type="GO" id="GO:0006032">
    <property type="term" value="P:chitin catabolic process"/>
    <property type="evidence" value="ECO:0007669"/>
    <property type="project" value="UniProtKB-KW"/>
</dbReference>
<keyword evidence="13" id="KW-0732">Signal</keyword>
<evidence type="ECO:0000256" key="3">
    <source>
        <dbReference type="ARBA" id="ARBA00008682"/>
    </source>
</evidence>
<dbReference type="Proteomes" id="UP000663193">
    <property type="component" value="Chromosome 12"/>
</dbReference>
<feature type="signal peptide" evidence="13">
    <location>
        <begin position="1"/>
        <end position="23"/>
    </location>
</feature>
<dbReference type="FunFam" id="3.20.20.80:FF:000075">
    <property type="entry name" value="Sporulation-specific chitinase"/>
    <property type="match status" value="1"/>
</dbReference>
<dbReference type="PANTHER" id="PTHR11177">
    <property type="entry name" value="CHITINASE"/>
    <property type="match status" value="1"/>
</dbReference>
<comment type="subcellular location">
    <subcellularLocation>
        <location evidence="2">Secreted</location>
    </subcellularLocation>
</comment>
<keyword evidence="9 11" id="KW-0326">Glycosidase</keyword>
<dbReference type="Gene3D" id="3.20.20.80">
    <property type="entry name" value="Glycosidases"/>
    <property type="match status" value="1"/>
</dbReference>
<evidence type="ECO:0000256" key="11">
    <source>
        <dbReference type="RuleBase" id="RU000489"/>
    </source>
</evidence>
<dbReference type="InterPro" id="IPR011583">
    <property type="entry name" value="Chitinase_II/V-like_cat"/>
</dbReference>
<evidence type="ECO:0000259" key="14">
    <source>
        <dbReference type="PROSITE" id="PS51910"/>
    </source>
</evidence>
<evidence type="ECO:0000256" key="7">
    <source>
        <dbReference type="ARBA" id="ARBA00023024"/>
    </source>
</evidence>
<comment type="similarity">
    <text evidence="3">Belongs to the glycosyl hydrolase 18 family. Chitinase class V subfamily.</text>
</comment>
<dbReference type="PROSITE" id="PS01095">
    <property type="entry name" value="GH18_1"/>
    <property type="match status" value="1"/>
</dbReference>
<keyword evidence="5" id="KW-0964">Secreted</keyword>
<evidence type="ECO:0000256" key="5">
    <source>
        <dbReference type="ARBA" id="ARBA00022525"/>
    </source>
</evidence>
<dbReference type="OrthoDB" id="76388at2759"/>
<keyword evidence="10" id="KW-0624">Polysaccharide degradation</keyword>
<dbReference type="GO" id="GO:0005576">
    <property type="term" value="C:extracellular region"/>
    <property type="evidence" value="ECO:0007669"/>
    <property type="project" value="UniProtKB-SubCell"/>
</dbReference>
<accession>A0A7U2I6G3</accession>
<keyword evidence="8" id="KW-0119">Carbohydrate metabolism</keyword>
<dbReference type="InterPro" id="IPR050314">
    <property type="entry name" value="Glycosyl_Hydrlase_18"/>
</dbReference>
<evidence type="ECO:0000256" key="4">
    <source>
        <dbReference type="ARBA" id="ARBA00012729"/>
    </source>
</evidence>
<dbReference type="EMBL" id="CP069034">
    <property type="protein sequence ID" value="QRD01612.1"/>
    <property type="molecule type" value="Genomic_DNA"/>
</dbReference>
<dbReference type="GO" id="GO:0008843">
    <property type="term" value="F:endochitinase activity"/>
    <property type="evidence" value="ECO:0007669"/>
    <property type="project" value="UniProtKB-EC"/>
</dbReference>
<evidence type="ECO:0000256" key="13">
    <source>
        <dbReference type="SAM" id="SignalP"/>
    </source>
</evidence>
<dbReference type="FunFam" id="3.10.50.10:FF:000005">
    <property type="entry name" value="Endochitinase B1"/>
    <property type="match status" value="1"/>
</dbReference>
<feature type="chain" id="PRO_5030709626" description="chitinase" evidence="13">
    <location>
        <begin position="24"/>
        <end position="540"/>
    </location>
</feature>
<sequence>MLHALRLRWFFLLLVLLSPVVLAQTSTETCNSWQCITKQRLDALVKHVQYLTKFLGLPDYNDVPLPSSSSAIGASSRPIAPPARQSLTFGTPKVALSTPTKNVASTPSRASSTVRSSAASKASSVAYPNPDVDDRNGYRAVAYFGNWDIYARKYFPQQVPASKLTHLLYAFADNTPDGNITLSDSYADTEIHLPGDSWSDTGKNVYGSFKQLGLLKQKNRNLKVLLSIGGWTYTNTKKNLDPVGASEAARKNFAASCVDMIKNYGFDGIDVDWEYPQSTEQGREWLALMQEVRQALDTYADDLSRDKGYAKEARPHFLLSIAAPAGADNYNKLPLREMAEVLDMVNLMAYDYAGSWDNVTAHASNLAPSKSNPKSTPYDTNSVISHYISAGVPSSKINLGMPLYGRAFTNTAGLGQPYNGIGKGTWEAGVYDFKDLPLQGATEYFDREAYATYSYDNSTAMLVSYDTVDMALAKVKYIKQNKLGGAMWWEVSGDRNDSGSIISNVVREMSGADGRGIESKPNWIYYPDSQFDNVKGGFKG</sequence>
<feature type="domain" description="GH18" evidence="14">
    <location>
        <begin position="138"/>
        <end position="512"/>
    </location>
</feature>
<evidence type="ECO:0000256" key="10">
    <source>
        <dbReference type="ARBA" id="ARBA00023326"/>
    </source>
</evidence>
<protein>
    <recommendedName>
        <fullName evidence="4">chitinase</fullName>
        <ecNumber evidence="4">3.2.1.14</ecNumber>
    </recommendedName>
</protein>
<keyword evidence="7" id="KW-0146">Chitin degradation</keyword>